<dbReference type="PROSITE" id="PS50231">
    <property type="entry name" value="RICIN_B_LECTIN"/>
    <property type="match status" value="1"/>
</dbReference>
<dbReference type="InterPro" id="IPR011041">
    <property type="entry name" value="Quinoprot_gluc/sorb_DH_b-prop"/>
</dbReference>
<dbReference type="InterPro" id="IPR036179">
    <property type="entry name" value="Ig-like_dom_sf"/>
</dbReference>
<sequence length="913" mass="97532">MKNLLHTHLPGGSFKNSILLSCLLWLSMLWLSIQMGMAQSFPTNFAGVQIATGLDPVGIDVAPDGRIFLAEKNGKIRIIKNDVLLSTPFITIPNVDNWNERGLLKVLLDPNFTTNKHVYVYYTYKPANSTVSNNRVSRFTANGDVAVPGSELVLIDIDPLGSVGYHNGGGLAIRNDQLFISVGENTVTSNSQSLTTLKGKILRINTDGSIPSDNPFYTTAIGVNRAIWALGFRNPFRISVQPGTGRLFINEVGAGTWEEINEGIAGKNYGWPAIEGVRTTQTPPANYQDPFYTYNHSQGCSITAGAFYNPVTSTFPASYSGKYFFGDYCNGWLQTIDPATKAVATFATGINRPLEVAVANNGTLYFIARGGIPGGSDDANTSSNNGVLWKVNYTGNGIPVIGVQPANQTVSAGQPVTFTIVTSGNPAPTYQWQRNGVNITGATSASYTIPATSLSDNSAKFKVIVQNSAGTVTSSEATLTVLNNQLPVATITSPASGKTYSGGDVITFTGTGTDTEDGTLPASAFTWKIDLHHVDPPVHTHPVMEATGGITSGTFTIPTEMETSPNVFFRIYLTVVDSKGATSTTYRDITPITSTITLASSPAGLLLRLDGSTVTAPYSFVGASRIQRELDAVSPQTVNGVTYVFSSWSDAGAKAHSISTPSANTTLTATFVPATSGIVAGGIYELEPQNALGQRLDVRGVNTANGTVVELYQSNSGLNQRWKFIDKGNNIYELEPQHAPGTRLDVKGQSSADNAAVQIYASNGGLNQRWKLISKGNSIYELEPQCAIGKRLDIGLLNNETRAVSKTANSGTSQSWKLTLIPVSVAVSTDALSNYPNAFESETTISFKKPAESKKALIQVYNPNGLLFQTIDISTNTYGQVKFNGKEAKAGVYIYTLVVDGKVIASKRLVIAH</sequence>
<dbReference type="SUPFAM" id="SSF48726">
    <property type="entry name" value="Immunoglobulin"/>
    <property type="match status" value="1"/>
</dbReference>
<dbReference type="PANTHER" id="PTHR19328">
    <property type="entry name" value="HEDGEHOG-INTERACTING PROTEIN"/>
    <property type="match status" value="1"/>
</dbReference>
<dbReference type="InterPro" id="IPR000772">
    <property type="entry name" value="Ricin_B_lectin"/>
</dbReference>
<dbReference type="Pfam" id="PF13927">
    <property type="entry name" value="Ig_3"/>
    <property type="match status" value="1"/>
</dbReference>
<name>A0AAE3QSV9_9BACT</name>
<dbReference type="RefSeq" id="WP_313981900.1">
    <property type="nucleotide sequence ID" value="NZ_JASJOS010000008.1"/>
</dbReference>
<dbReference type="PANTHER" id="PTHR19328:SF13">
    <property type="entry name" value="HIPL1 PROTEIN"/>
    <property type="match status" value="1"/>
</dbReference>
<organism evidence="2 3">
    <name type="scientific">Xanthocytophaga flava</name>
    <dbReference type="NCBI Taxonomy" id="3048013"/>
    <lineage>
        <taxon>Bacteria</taxon>
        <taxon>Pseudomonadati</taxon>
        <taxon>Bacteroidota</taxon>
        <taxon>Cytophagia</taxon>
        <taxon>Cytophagales</taxon>
        <taxon>Rhodocytophagaceae</taxon>
        <taxon>Xanthocytophaga</taxon>
    </lineage>
</organism>
<dbReference type="SMART" id="SM00458">
    <property type="entry name" value="RICIN"/>
    <property type="match status" value="1"/>
</dbReference>
<evidence type="ECO:0000313" key="2">
    <source>
        <dbReference type="EMBL" id="MDJ1482621.1"/>
    </source>
</evidence>
<dbReference type="SUPFAM" id="SSF50370">
    <property type="entry name" value="Ricin B-like lectins"/>
    <property type="match status" value="1"/>
</dbReference>
<reference evidence="2" key="1">
    <citation type="submission" date="2023-05" db="EMBL/GenBank/DDBJ databases">
        <authorList>
            <person name="Zhang X."/>
        </authorList>
    </citation>
    <scope>NUCLEOTIDE SEQUENCE</scope>
    <source>
        <strain evidence="2">YF14B1</strain>
    </source>
</reference>
<dbReference type="InterPro" id="IPR007110">
    <property type="entry name" value="Ig-like_dom"/>
</dbReference>
<dbReference type="InterPro" id="IPR013783">
    <property type="entry name" value="Ig-like_fold"/>
</dbReference>
<feature type="domain" description="Ig-like" evidence="1">
    <location>
        <begin position="399"/>
        <end position="480"/>
    </location>
</feature>
<gene>
    <name evidence="2" type="ORF">QNI16_19125</name>
</gene>
<dbReference type="Pfam" id="PF14200">
    <property type="entry name" value="RicinB_lectin_2"/>
    <property type="match status" value="1"/>
</dbReference>
<dbReference type="SUPFAM" id="SSF50952">
    <property type="entry name" value="Soluble quinoprotein glucose dehydrogenase"/>
    <property type="match status" value="1"/>
</dbReference>
<dbReference type="CDD" id="cd00161">
    <property type="entry name" value="beta-trefoil_Ricin-like"/>
    <property type="match status" value="1"/>
</dbReference>
<dbReference type="InterPro" id="IPR003599">
    <property type="entry name" value="Ig_sub"/>
</dbReference>
<dbReference type="Pfam" id="PF07995">
    <property type="entry name" value="GSDH"/>
    <property type="match status" value="1"/>
</dbReference>
<dbReference type="PROSITE" id="PS50835">
    <property type="entry name" value="IG_LIKE"/>
    <property type="match status" value="1"/>
</dbReference>
<dbReference type="NCBIfam" id="TIGR04183">
    <property type="entry name" value="Por_Secre_tail"/>
    <property type="match status" value="1"/>
</dbReference>
<dbReference type="Proteomes" id="UP001241110">
    <property type="component" value="Unassembled WGS sequence"/>
</dbReference>
<dbReference type="InterPro" id="IPR026444">
    <property type="entry name" value="Secre_tail"/>
</dbReference>
<dbReference type="Gene3D" id="2.80.10.50">
    <property type="match status" value="2"/>
</dbReference>
<dbReference type="AlphaFoldDB" id="A0AAE3QSV9"/>
<dbReference type="InterPro" id="IPR012938">
    <property type="entry name" value="Glc/Sorbosone_DH"/>
</dbReference>
<dbReference type="Gene3D" id="2.60.40.10">
    <property type="entry name" value="Immunoglobulins"/>
    <property type="match status" value="1"/>
</dbReference>
<comment type="caution">
    <text evidence="2">The sequence shown here is derived from an EMBL/GenBank/DDBJ whole genome shotgun (WGS) entry which is preliminary data.</text>
</comment>
<dbReference type="InterPro" id="IPR011042">
    <property type="entry name" value="6-blade_b-propeller_TolB-like"/>
</dbReference>
<evidence type="ECO:0000313" key="3">
    <source>
        <dbReference type="Proteomes" id="UP001241110"/>
    </source>
</evidence>
<proteinExistence type="predicted"/>
<dbReference type="Gene3D" id="2.120.10.30">
    <property type="entry name" value="TolB, C-terminal domain"/>
    <property type="match status" value="1"/>
</dbReference>
<accession>A0AAE3QSV9</accession>
<evidence type="ECO:0000259" key="1">
    <source>
        <dbReference type="PROSITE" id="PS50835"/>
    </source>
</evidence>
<dbReference type="InterPro" id="IPR035992">
    <property type="entry name" value="Ricin_B-like_lectins"/>
</dbReference>
<protein>
    <submittedName>
        <fullName evidence="2">PQQ-dependent sugar dehydrogenase</fullName>
    </submittedName>
</protein>
<dbReference type="EMBL" id="JASJOS010000008">
    <property type="protein sequence ID" value="MDJ1482621.1"/>
    <property type="molecule type" value="Genomic_DNA"/>
</dbReference>
<dbReference type="SMART" id="SM00409">
    <property type="entry name" value="IG"/>
    <property type="match status" value="1"/>
</dbReference>